<feature type="transmembrane region" description="Helical" evidence="2">
    <location>
        <begin position="196"/>
        <end position="215"/>
    </location>
</feature>
<protein>
    <submittedName>
        <fullName evidence="3">Uncharacterized protein</fullName>
    </submittedName>
</protein>
<proteinExistence type="predicted"/>
<evidence type="ECO:0000256" key="1">
    <source>
        <dbReference type="SAM" id="Coils"/>
    </source>
</evidence>
<gene>
    <name evidence="3" type="ORF">TVY486_0705960</name>
</gene>
<name>G0TZ73_TRYVY</name>
<dbReference type="EMBL" id="HE573023">
    <property type="protein sequence ID" value="CCC49276.1"/>
    <property type="molecule type" value="Genomic_DNA"/>
</dbReference>
<feature type="transmembrane region" description="Helical" evidence="2">
    <location>
        <begin position="97"/>
        <end position="119"/>
    </location>
</feature>
<dbReference type="AlphaFoldDB" id="G0TZ73"/>
<keyword evidence="1" id="KW-0175">Coiled coil</keyword>
<keyword evidence="2" id="KW-1133">Transmembrane helix</keyword>
<accession>G0TZ73</accession>
<feature type="transmembrane region" description="Helical" evidence="2">
    <location>
        <begin position="131"/>
        <end position="150"/>
    </location>
</feature>
<keyword evidence="2" id="KW-0812">Transmembrane</keyword>
<feature type="coiled-coil region" evidence="1">
    <location>
        <begin position="5"/>
        <end position="48"/>
    </location>
</feature>
<evidence type="ECO:0000313" key="3">
    <source>
        <dbReference type="EMBL" id="CCC49276.1"/>
    </source>
</evidence>
<evidence type="ECO:0000256" key="2">
    <source>
        <dbReference type="SAM" id="Phobius"/>
    </source>
</evidence>
<dbReference type="VEuPathDB" id="TriTrypDB:TvY486_0705960"/>
<sequence length="232" mass="26701">MSSTKEEIANKIRLATRRRAEESNRIWRLQQERRAEMKEQELEEAASRPSGLIPYIIIFLVFLSLPLSEPIIDWVLVGSFVVLNGMWATFFRSYSWVNWALLFLCNLSLVRMSHVLPQIPKMVRELPPEATALYIAVNTLVAVGIYFVYVEQKTPWSMFSRGGNKTRRTKKSEEELKKESLEEFAQRRDKLNRLDLAASGMLLGNVAALVCLGVIPSHVIFDSIRQLIAFFH</sequence>
<reference evidence="3" key="1">
    <citation type="journal article" date="2012" name="Proc. Natl. Acad. Sci. U.S.A.">
        <title>Antigenic diversity is generated by distinct evolutionary mechanisms in African trypanosome species.</title>
        <authorList>
            <person name="Jackson A.P."/>
            <person name="Berry A."/>
            <person name="Aslett M."/>
            <person name="Allison H.C."/>
            <person name="Burton P."/>
            <person name="Vavrova-Anderson J."/>
            <person name="Brown R."/>
            <person name="Browne H."/>
            <person name="Corton N."/>
            <person name="Hauser H."/>
            <person name="Gamble J."/>
            <person name="Gilderthorp R."/>
            <person name="Marcello L."/>
            <person name="McQuillan J."/>
            <person name="Otto T.D."/>
            <person name="Quail M.A."/>
            <person name="Sanders M.J."/>
            <person name="van Tonder A."/>
            <person name="Ginger M.L."/>
            <person name="Field M.C."/>
            <person name="Barry J.D."/>
            <person name="Hertz-Fowler C."/>
            <person name="Berriman M."/>
        </authorList>
    </citation>
    <scope>NUCLEOTIDE SEQUENCE</scope>
    <source>
        <strain evidence="3">Y486</strain>
    </source>
</reference>
<organism evidence="3">
    <name type="scientific">Trypanosoma vivax (strain Y486)</name>
    <dbReference type="NCBI Taxonomy" id="1055687"/>
    <lineage>
        <taxon>Eukaryota</taxon>
        <taxon>Discoba</taxon>
        <taxon>Euglenozoa</taxon>
        <taxon>Kinetoplastea</taxon>
        <taxon>Metakinetoplastina</taxon>
        <taxon>Trypanosomatida</taxon>
        <taxon>Trypanosomatidae</taxon>
        <taxon>Trypanosoma</taxon>
        <taxon>Duttonella</taxon>
    </lineage>
</organism>
<keyword evidence="2" id="KW-0472">Membrane</keyword>
<dbReference type="OMA" id="DWCLVGI"/>